<dbReference type="AlphaFoldDB" id="A0A1J5PXH1"/>
<gene>
    <name evidence="1" type="ORF">GALL_458700</name>
</gene>
<comment type="caution">
    <text evidence="1">The sequence shown here is derived from an EMBL/GenBank/DDBJ whole genome shotgun (WGS) entry which is preliminary data.</text>
</comment>
<evidence type="ECO:0000313" key="1">
    <source>
        <dbReference type="EMBL" id="OIQ72503.1"/>
    </source>
</evidence>
<proteinExistence type="predicted"/>
<dbReference type="EMBL" id="MLJW01003244">
    <property type="protein sequence ID" value="OIQ72503.1"/>
    <property type="molecule type" value="Genomic_DNA"/>
</dbReference>
<accession>A0A1J5PXH1</accession>
<name>A0A1J5PXH1_9ZZZZ</name>
<sequence>MMEQPTLCHEGDDVGFPLVELDTLHWTGDVQPHADRGELPVGCFATVPRQGHVERVELTDRLPHGFARRADDFRHALGPASLVFLLDGGFHLREDDRLRRALIIEILAHDLAHDHQFVGGQPAVPISALGYFVVET</sequence>
<organism evidence="1">
    <name type="scientific">mine drainage metagenome</name>
    <dbReference type="NCBI Taxonomy" id="410659"/>
    <lineage>
        <taxon>unclassified sequences</taxon>
        <taxon>metagenomes</taxon>
        <taxon>ecological metagenomes</taxon>
    </lineage>
</organism>
<protein>
    <submittedName>
        <fullName evidence="1">Uncharacterized protein</fullName>
    </submittedName>
</protein>
<reference evidence="1" key="1">
    <citation type="submission" date="2016-10" db="EMBL/GenBank/DDBJ databases">
        <title>Sequence of Gallionella enrichment culture.</title>
        <authorList>
            <person name="Poehlein A."/>
            <person name="Muehling M."/>
            <person name="Daniel R."/>
        </authorList>
    </citation>
    <scope>NUCLEOTIDE SEQUENCE</scope>
</reference>